<evidence type="ECO:0000313" key="2">
    <source>
        <dbReference type="EMBL" id="PAQ05115.1"/>
    </source>
</evidence>
<accession>A0A271LCD8</accession>
<keyword evidence="1" id="KW-0472">Membrane</keyword>
<keyword evidence="1" id="KW-1133">Transmembrane helix</keyword>
<keyword evidence="3" id="KW-1185">Reference proteome</keyword>
<gene>
    <name evidence="2" type="ORF">CIT26_33290</name>
</gene>
<feature type="transmembrane region" description="Helical" evidence="1">
    <location>
        <begin position="23"/>
        <end position="43"/>
    </location>
</feature>
<evidence type="ECO:0000313" key="3">
    <source>
        <dbReference type="Proteomes" id="UP000216442"/>
    </source>
</evidence>
<name>A0A271LCD8_9HYPH</name>
<proteinExistence type="predicted"/>
<organism evidence="2 3">
    <name type="scientific">Mesorhizobium temperatum</name>
    <dbReference type="NCBI Taxonomy" id="241416"/>
    <lineage>
        <taxon>Bacteria</taxon>
        <taxon>Pseudomonadati</taxon>
        <taxon>Pseudomonadota</taxon>
        <taxon>Alphaproteobacteria</taxon>
        <taxon>Hyphomicrobiales</taxon>
        <taxon>Phyllobacteriaceae</taxon>
        <taxon>Mesorhizobium</taxon>
    </lineage>
</organism>
<sequence length="60" mass="6645">MGCNFDRQSGHSEPIRAATRRRAPLALTNVPIAIGAFWFGYFLRETRHERALVGGVCRGG</sequence>
<protein>
    <submittedName>
        <fullName evidence="2">Uncharacterized protein</fullName>
    </submittedName>
</protein>
<dbReference type="Proteomes" id="UP000216442">
    <property type="component" value="Unassembled WGS sequence"/>
</dbReference>
<comment type="caution">
    <text evidence="2">The sequence shown here is derived from an EMBL/GenBank/DDBJ whole genome shotgun (WGS) entry which is preliminary data.</text>
</comment>
<dbReference type="AlphaFoldDB" id="A0A271LCD8"/>
<reference evidence="2 3" key="1">
    <citation type="submission" date="2017-08" db="EMBL/GenBank/DDBJ databases">
        <title>Mesorhizobium wenxinae sp. nov., a novel rhizobial species isolated from root nodules of chickpea (Cicer arietinum L.).</title>
        <authorList>
            <person name="Zhang J."/>
        </authorList>
    </citation>
    <scope>NUCLEOTIDE SEQUENCE [LARGE SCALE GENOMIC DNA]</scope>
    <source>
        <strain evidence="2 3">SDW018</strain>
    </source>
</reference>
<dbReference type="EMBL" id="NPKJ01000075">
    <property type="protein sequence ID" value="PAQ05115.1"/>
    <property type="molecule type" value="Genomic_DNA"/>
</dbReference>
<evidence type="ECO:0000256" key="1">
    <source>
        <dbReference type="SAM" id="Phobius"/>
    </source>
</evidence>
<keyword evidence="1" id="KW-0812">Transmembrane</keyword>